<keyword evidence="3" id="KW-0804">Transcription</keyword>
<accession>A0A7K0BR55</accession>
<dbReference type="EMBL" id="WEGH01000001">
    <property type="protein sequence ID" value="MQY03649.1"/>
    <property type="molecule type" value="Genomic_DNA"/>
</dbReference>
<keyword evidence="1" id="KW-0805">Transcription regulation</keyword>
<dbReference type="Proteomes" id="UP000487268">
    <property type="component" value="Unassembled WGS sequence"/>
</dbReference>
<dbReference type="InterPro" id="IPR036388">
    <property type="entry name" value="WH-like_DNA-bd_sf"/>
</dbReference>
<dbReference type="Gene3D" id="1.10.10.10">
    <property type="entry name" value="Winged helix-like DNA-binding domain superfamily/Winged helix DNA-binding domain"/>
    <property type="match status" value="1"/>
</dbReference>
<dbReference type="PANTHER" id="PTHR42756:SF1">
    <property type="entry name" value="TRANSCRIPTIONAL REPRESSOR OF EMRAB OPERON"/>
    <property type="match status" value="1"/>
</dbReference>
<evidence type="ECO:0000256" key="1">
    <source>
        <dbReference type="ARBA" id="ARBA00023015"/>
    </source>
</evidence>
<comment type="caution">
    <text evidence="5">The sequence shown here is derived from an EMBL/GenBank/DDBJ whole genome shotgun (WGS) entry which is preliminary data.</text>
</comment>
<dbReference type="InterPro" id="IPR011991">
    <property type="entry name" value="ArsR-like_HTH"/>
</dbReference>
<dbReference type="PROSITE" id="PS50995">
    <property type="entry name" value="HTH_MARR_2"/>
    <property type="match status" value="1"/>
</dbReference>
<dbReference type="CDD" id="cd00090">
    <property type="entry name" value="HTH_ARSR"/>
    <property type="match status" value="1"/>
</dbReference>
<proteinExistence type="predicted"/>
<dbReference type="InterPro" id="IPR036390">
    <property type="entry name" value="WH_DNA-bd_sf"/>
</dbReference>
<dbReference type="SUPFAM" id="SSF46785">
    <property type="entry name" value="Winged helix' DNA-binding domain"/>
    <property type="match status" value="1"/>
</dbReference>
<dbReference type="SMART" id="SM00347">
    <property type="entry name" value="HTH_MARR"/>
    <property type="match status" value="1"/>
</dbReference>
<evidence type="ECO:0000256" key="3">
    <source>
        <dbReference type="ARBA" id="ARBA00023163"/>
    </source>
</evidence>
<dbReference type="PANTHER" id="PTHR42756">
    <property type="entry name" value="TRANSCRIPTIONAL REGULATOR, MARR"/>
    <property type="match status" value="1"/>
</dbReference>
<keyword evidence="6" id="KW-1185">Reference proteome</keyword>
<evidence type="ECO:0000259" key="4">
    <source>
        <dbReference type="PROSITE" id="PS50995"/>
    </source>
</evidence>
<evidence type="ECO:0000313" key="6">
    <source>
        <dbReference type="Proteomes" id="UP000487268"/>
    </source>
</evidence>
<sequence>MDRHQSLGYQVNHLARLLAQALRLRIAPLGVVPGQFAQLLALYDREGVTQNQLCEEVRIDQSTMAHTLKRMERDGLIERAADPADRRRALINLTDRARELQGPLQRAAAEVNDVATRGLSEQEAAACMRLVGHLIANLEADLAGEET</sequence>
<evidence type="ECO:0000313" key="5">
    <source>
        <dbReference type="EMBL" id="MQY03649.1"/>
    </source>
</evidence>
<dbReference type="GO" id="GO:0003700">
    <property type="term" value="F:DNA-binding transcription factor activity"/>
    <property type="evidence" value="ECO:0007669"/>
    <property type="project" value="InterPro"/>
</dbReference>
<dbReference type="AlphaFoldDB" id="A0A7K0BR55"/>
<reference evidence="5 6" key="1">
    <citation type="submission" date="2019-10" db="EMBL/GenBank/DDBJ databases">
        <title>Actinomadura rubteroloni sp. nov. and Actinomadura macrotermitis sp. nov., isolated from the gut of fungus growing-termite Macrotermes natalensis.</title>
        <authorList>
            <person name="Benndorf R."/>
            <person name="Martin K."/>
            <person name="Kuefner M."/>
            <person name="De Beer W."/>
            <person name="Kaster A.-K."/>
            <person name="Vollmers J."/>
            <person name="Poulsen M."/>
            <person name="Beemelmanns C."/>
        </authorList>
    </citation>
    <scope>NUCLEOTIDE SEQUENCE [LARGE SCALE GENOMIC DNA]</scope>
    <source>
        <strain evidence="5 6">RB68</strain>
    </source>
</reference>
<dbReference type="InterPro" id="IPR000835">
    <property type="entry name" value="HTH_MarR-typ"/>
</dbReference>
<organism evidence="5 6">
    <name type="scientific">Actinomadura macrotermitis</name>
    <dbReference type="NCBI Taxonomy" id="2585200"/>
    <lineage>
        <taxon>Bacteria</taxon>
        <taxon>Bacillati</taxon>
        <taxon>Actinomycetota</taxon>
        <taxon>Actinomycetes</taxon>
        <taxon>Streptosporangiales</taxon>
        <taxon>Thermomonosporaceae</taxon>
        <taxon>Actinomadura</taxon>
    </lineage>
</organism>
<evidence type="ECO:0000256" key="2">
    <source>
        <dbReference type="ARBA" id="ARBA00023125"/>
    </source>
</evidence>
<dbReference type="RefSeq" id="WP_328593930.1">
    <property type="nucleotide sequence ID" value="NZ_WEGH01000001.1"/>
</dbReference>
<dbReference type="GO" id="GO:0003677">
    <property type="term" value="F:DNA binding"/>
    <property type="evidence" value="ECO:0007669"/>
    <property type="project" value="UniProtKB-KW"/>
</dbReference>
<name>A0A7K0BR55_9ACTN</name>
<keyword evidence="2" id="KW-0238">DNA-binding</keyword>
<dbReference type="Pfam" id="PF12802">
    <property type="entry name" value="MarR_2"/>
    <property type="match status" value="1"/>
</dbReference>
<feature type="domain" description="HTH marR-type" evidence="4">
    <location>
        <begin position="4"/>
        <end position="136"/>
    </location>
</feature>
<gene>
    <name evidence="5" type="primary">slyA_1</name>
    <name evidence="5" type="ORF">ACRB68_16940</name>
</gene>
<protein>
    <submittedName>
        <fullName evidence="5">Transcriptional regulator SlyA</fullName>
    </submittedName>
</protein>
<dbReference type="PRINTS" id="PR00598">
    <property type="entry name" value="HTHMARR"/>
</dbReference>